<proteinExistence type="predicted"/>
<evidence type="ECO:0000313" key="1">
    <source>
        <dbReference type="EMBL" id="EEY33967.1"/>
    </source>
</evidence>
<dbReference type="AlphaFoldDB" id="D0GPK0"/>
<organism evidence="1 2">
    <name type="scientific">Pseudoleptotrichia goodfellowii F0264</name>
    <dbReference type="NCBI Taxonomy" id="596323"/>
    <lineage>
        <taxon>Bacteria</taxon>
        <taxon>Fusobacteriati</taxon>
        <taxon>Fusobacteriota</taxon>
        <taxon>Fusobacteriia</taxon>
        <taxon>Fusobacteriales</taxon>
        <taxon>Leptotrichiaceae</taxon>
        <taxon>Pseudoleptotrichia</taxon>
    </lineage>
</organism>
<accession>D0GPK0</accession>
<name>D0GPK0_9FUSO</name>
<comment type="caution">
    <text evidence="1">The sequence shown here is derived from an EMBL/GenBank/DDBJ whole genome shotgun (WGS) entry which is preliminary data.</text>
</comment>
<dbReference type="RefSeq" id="WP_006808420.1">
    <property type="nucleotide sequence ID" value="NZ_ADAD01000195.1"/>
</dbReference>
<evidence type="ECO:0000313" key="2">
    <source>
        <dbReference type="Proteomes" id="UP000004226"/>
    </source>
</evidence>
<gene>
    <name evidence="1" type="ORF">HMPREF0554_0034</name>
</gene>
<evidence type="ECO:0008006" key="3">
    <source>
        <dbReference type="Google" id="ProtNLM"/>
    </source>
</evidence>
<reference evidence="1 2" key="1">
    <citation type="submission" date="2009-10" db="EMBL/GenBank/DDBJ databases">
        <authorList>
            <person name="Harkins D.M."/>
            <person name="Madupu R."/>
            <person name="Durkin A.S."/>
            <person name="Torralba M."/>
            <person name="Methe B."/>
            <person name="Sutton G.G."/>
            <person name="Strausberg R.L."/>
            <person name="Nelson K.E."/>
        </authorList>
    </citation>
    <scope>NUCLEOTIDE SEQUENCE [LARGE SCALE GENOMIC DNA]</scope>
    <source>
        <strain evidence="1 2">F0264</strain>
    </source>
</reference>
<dbReference type="EMBL" id="ADAD01000195">
    <property type="protein sequence ID" value="EEY33967.1"/>
    <property type="molecule type" value="Genomic_DNA"/>
</dbReference>
<protein>
    <recommendedName>
        <fullName evidence="3">HTH HARE-type domain-containing protein</fullName>
    </recommendedName>
</protein>
<dbReference type="Proteomes" id="UP000004226">
    <property type="component" value="Unassembled WGS sequence"/>
</dbReference>
<keyword evidence="2" id="KW-1185">Reference proteome</keyword>
<sequence length="256" mass="30401">MTQREAVILTIEKLGGIATLGQLYQEVLKIKECIWRTKTPFASIRKIVQEYKVSEAKKEIYKIKPGLYSLIKFKKANEENGIFEETEKNKNSKEMEIFNHSYYQGLLLNLGNLRNFDTFCPNQDKNKKFIDKTSLGNLRTLNNIPNFSYPELVKRSSTIDVIWFNYGFMELRMPDSFFEIEHSTDIQNSLLKFNDLRNFYTRMIIIADKSREEEFKTKIEYQAFQNLKERVKFLNYDELVKQYEKTIEILNCNVIL</sequence>